<evidence type="ECO:0000256" key="1">
    <source>
        <dbReference type="ARBA" id="ARBA00010090"/>
    </source>
</evidence>
<dbReference type="GO" id="GO:0016020">
    <property type="term" value="C:membrane"/>
    <property type="evidence" value="ECO:0007669"/>
    <property type="project" value="TreeGrafter"/>
</dbReference>
<dbReference type="InterPro" id="IPR008405">
    <property type="entry name" value="ApoL"/>
</dbReference>
<name>A0AAW2AYV7_CULAL</name>
<keyword evidence="3" id="KW-1185">Reference proteome</keyword>
<dbReference type="PANTHER" id="PTHR14096">
    <property type="entry name" value="APOLIPOPROTEIN L"/>
    <property type="match status" value="1"/>
</dbReference>
<reference evidence="2 3" key="1">
    <citation type="submission" date="2024-05" db="EMBL/GenBank/DDBJ databases">
        <title>A high-quality chromosomal-level genome assembly of Topmouth culter (Culter alburnus).</title>
        <authorList>
            <person name="Zhao H."/>
        </authorList>
    </citation>
    <scope>NUCLEOTIDE SEQUENCE [LARGE SCALE GENOMIC DNA]</scope>
    <source>
        <strain evidence="2">CATC2023</strain>
        <tissue evidence="2">Muscle</tissue>
    </source>
</reference>
<gene>
    <name evidence="2" type="ORF">ABG768_020657</name>
</gene>
<dbReference type="AlphaFoldDB" id="A0AAW2AYV7"/>
<proteinExistence type="inferred from homology"/>
<accession>A0AAW2AYV7</accession>
<dbReference type="GO" id="GO:0008289">
    <property type="term" value="F:lipid binding"/>
    <property type="evidence" value="ECO:0007669"/>
    <property type="project" value="InterPro"/>
</dbReference>
<evidence type="ECO:0000313" key="3">
    <source>
        <dbReference type="Proteomes" id="UP001479290"/>
    </source>
</evidence>
<sequence length="217" mass="23975">MSTLCNVLKTFEENFRCAATGSNHGKNSKIAGGVMMGVGMALAPFTLGASAVLGGAGAAVATGGAIGSRVWNSKKSNLLTKFREEIEAELNEFQNKILLMTGKLKDINQPIEEILTDIKDPRLEVSYLEKYFASAYELFHFIQIYEHGGLAVQISETVHLTGTLTEIVAQVKSVLERVLNSNDPKEFTDMWNKINQLQEIMYKIKNIKDRIDGIMLT</sequence>
<dbReference type="GO" id="GO:0042157">
    <property type="term" value="P:lipoprotein metabolic process"/>
    <property type="evidence" value="ECO:0007669"/>
    <property type="project" value="InterPro"/>
</dbReference>
<dbReference type="EMBL" id="JAWDJR010000003">
    <property type="protein sequence ID" value="KAK9978921.1"/>
    <property type="molecule type" value="Genomic_DNA"/>
</dbReference>
<organism evidence="2 3">
    <name type="scientific">Culter alburnus</name>
    <name type="common">Topmouth culter</name>
    <dbReference type="NCBI Taxonomy" id="194366"/>
    <lineage>
        <taxon>Eukaryota</taxon>
        <taxon>Metazoa</taxon>
        <taxon>Chordata</taxon>
        <taxon>Craniata</taxon>
        <taxon>Vertebrata</taxon>
        <taxon>Euteleostomi</taxon>
        <taxon>Actinopterygii</taxon>
        <taxon>Neopterygii</taxon>
        <taxon>Teleostei</taxon>
        <taxon>Ostariophysi</taxon>
        <taxon>Cypriniformes</taxon>
        <taxon>Xenocyprididae</taxon>
        <taxon>Xenocypridinae</taxon>
        <taxon>Culter</taxon>
    </lineage>
</organism>
<comment type="similarity">
    <text evidence="1">Belongs to the apolipoprotein L family.</text>
</comment>
<evidence type="ECO:0000313" key="2">
    <source>
        <dbReference type="EMBL" id="KAK9978921.1"/>
    </source>
</evidence>
<dbReference type="GO" id="GO:0005576">
    <property type="term" value="C:extracellular region"/>
    <property type="evidence" value="ECO:0007669"/>
    <property type="project" value="InterPro"/>
</dbReference>
<dbReference type="PANTHER" id="PTHR14096:SF28">
    <property type="entry name" value="APOLIPOPROTEIN L, 1-RELATED"/>
    <property type="match status" value="1"/>
</dbReference>
<dbReference type="GO" id="GO:0006869">
    <property type="term" value="P:lipid transport"/>
    <property type="evidence" value="ECO:0007669"/>
    <property type="project" value="InterPro"/>
</dbReference>
<dbReference type="Proteomes" id="UP001479290">
    <property type="component" value="Unassembled WGS sequence"/>
</dbReference>
<protein>
    <submittedName>
        <fullName evidence="2">Uncharacterized protein</fullName>
    </submittedName>
</protein>
<comment type="caution">
    <text evidence="2">The sequence shown here is derived from an EMBL/GenBank/DDBJ whole genome shotgun (WGS) entry which is preliminary data.</text>
</comment>